<evidence type="ECO:0000256" key="8">
    <source>
        <dbReference type="HAMAP-Rule" id="MF_01470"/>
    </source>
</evidence>
<dbReference type="InterPro" id="IPR019851">
    <property type="entry name" value="CRISPR-assoc_Cas1_ECOLI"/>
</dbReference>
<keyword evidence="4 8" id="KW-0378">Hydrolase</keyword>
<dbReference type="InterPro" id="IPR050646">
    <property type="entry name" value="Cas1"/>
</dbReference>
<dbReference type="Pfam" id="PF01867">
    <property type="entry name" value="Cas_Cas1"/>
    <property type="match status" value="2"/>
</dbReference>
<comment type="cofactor">
    <cofactor evidence="8">
        <name>Mg(2+)</name>
        <dbReference type="ChEBI" id="CHEBI:18420"/>
    </cofactor>
    <cofactor evidence="8">
        <name>Mn(2+)</name>
        <dbReference type="ChEBI" id="CHEBI:29035"/>
    </cofactor>
</comment>
<evidence type="ECO:0000256" key="3">
    <source>
        <dbReference type="ARBA" id="ARBA00022759"/>
    </source>
</evidence>
<keyword evidence="9" id="KW-1133">Transmembrane helix</keyword>
<protein>
    <recommendedName>
        <fullName evidence="8">CRISPR-associated endonuclease Cas1</fullName>
        <ecNumber evidence="8">3.1.-.-</ecNumber>
    </recommendedName>
</protein>
<dbReference type="GO" id="GO:0004520">
    <property type="term" value="F:DNA endonuclease activity"/>
    <property type="evidence" value="ECO:0007669"/>
    <property type="project" value="InterPro"/>
</dbReference>
<dbReference type="GO" id="GO:0003677">
    <property type="term" value="F:DNA binding"/>
    <property type="evidence" value="ECO:0007669"/>
    <property type="project" value="UniProtKB-KW"/>
</dbReference>
<evidence type="ECO:0000313" key="10">
    <source>
        <dbReference type="EMBL" id="KQB87182.1"/>
    </source>
</evidence>
<evidence type="ECO:0000256" key="1">
    <source>
        <dbReference type="ARBA" id="ARBA00022722"/>
    </source>
</evidence>
<comment type="subunit">
    <text evidence="8">Homodimer, forms a heterotetramer with a Cas2 homodimer.</text>
</comment>
<dbReference type="RefSeq" id="WP_055175114.1">
    <property type="nucleotide sequence ID" value="NZ_JAUSQY010000001.1"/>
</dbReference>
<keyword evidence="6 8" id="KW-0051">Antiviral defense</keyword>
<comment type="caution">
    <text evidence="10">The sequence shown here is derived from an EMBL/GenBank/DDBJ whole genome shotgun (WGS) entry which is preliminary data.</text>
</comment>
<sequence length="323" mass="35196">MTNPSEVPLERQELARMEDRISFLYVERATLHSAANALTITDQRGVAHVPATALAVLMLGPGTRVTHKAMALLGDAGCSIVWVGERGVRYYAHGRPPAKTARMAARQARIVSNQRSRLNCARAMYAMRFPGEDVSALSMAQLRGREGARMKRIYAAESQRTGVAWNRRSYNPNDFDAGDPINKALTSANAALYGIVHAVIVGLGFVPALGVVHTGTDRSFVYDIADLYKAEVTIPAAFDAVAGAASEAAGGEVDSANISTGVRRLVRDSVVRLRLMERIVKDLYALMGVTEEEDILDVQLMLWSELEVIAAGMNWGEEIEEHQ</sequence>
<evidence type="ECO:0000313" key="11">
    <source>
        <dbReference type="Proteomes" id="UP000050488"/>
    </source>
</evidence>
<dbReference type="NCBIfam" id="TIGR03638">
    <property type="entry name" value="cas1_ECOLI"/>
    <property type="match status" value="1"/>
</dbReference>
<keyword evidence="1 8" id="KW-0540">Nuclease</keyword>
<dbReference type="GO" id="GO:0046872">
    <property type="term" value="F:metal ion binding"/>
    <property type="evidence" value="ECO:0007669"/>
    <property type="project" value="UniProtKB-UniRule"/>
</dbReference>
<dbReference type="STRING" id="1544413.Clow_00235"/>
<keyword evidence="8" id="KW-0464">Manganese</keyword>
<dbReference type="InterPro" id="IPR002729">
    <property type="entry name" value="CRISPR-assoc_Cas1"/>
</dbReference>
<evidence type="ECO:0000256" key="6">
    <source>
        <dbReference type="ARBA" id="ARBA00023118"/>
    </source>
</evidence>
<dbReference type="EC" id="3.1.-.-" evidence="8"/>
<keyword evidence="7 8" id="KW-0238">DNA-binding</keyword>
<evidence type="ECO:0000256" key="4">
    <source>
        <dbReference type="ARBA" id="ARBA00022801"/>
    </source>
</evidence>
<comment type="similarity">
    <text evidence="8">Belongs to the CRISPR-associated endonuclease Cas1 family.</text>
</comment>
<dbReference type="Gene3D" id="3.100.10.20">
    <property type="entry name" value="CRISPR-associated endonuclease Cas1, N-terminal domain"/>
    <property type="match status" value="1"/>
</dbReference>
<keyword evidence="9" id="KW-0812">Transmembrane</keyword>
<dbReference type="EMBL" id="LKEV01000001">
    <property type="protein sequence ID" value="KQB87182.1"/>
    <property type="molecule type" value="Genomic_DNA"/>
</dbReference>
<evidence type="ECO:0000256" key="5">
    <source>
        <dbReference type="ARBA" id="ARBA00022842"/>
    </source>
</evidence>
<keyword evidence="5 8" id="KW-0460">Magnesium</keyword>
<dbReference type="HAMAP" id="MF_01470">
    <property type="entry name" value="Cas1"/>
    <property type="match status" value="1"/>
</dbReference>
<dbReference type="PANTHER" id="PTHR34353">
    <property type="entry name" value="CRISPR-ASSOCIATED ENDONUCLEASE CAS1 1"/>
    <property type="match status" value="1"/>
</dbReference>
<name>A0A0Q0ZB36_9CORY</name>
<evidence type="ECO:0000256" key="9">
    <source>
        <dbReference type="SAM" id="Phobius"/>
    </source>
</evidence>
<dbReference type="OrthoDB" id="9777847at2"/>
<feature type="binding site" evidence="8">
    <location>
        <position position="226"/>
    </location>
    <ligand>
        <name>Mn(2+)</name>
        <dbReference type="ChEBI" id="CHEBI:29035"/>
    </ligand>
</feature>
<dbReference type="InterPro" id="IPR042211">
    <property type="entry name" value="CRISPR-assoc_Cas1_N"/>
</dbReference>
<evidence type="ECO:0000256" key="7">
    <source>
        <dbReference type="ARBA" id="ARBA00023125"/>
    </source>
</evidence>
<dbReference type="AlphaFoldDB" id="A0A0Q0ZB36"/>
<dbReference type="CDD" id="cd09719">
    <property type="entry name" value="Cas1_I-E"/>
    <property type="match status" value="1"/>
</dbReference>
<keyword evidence="3 8" id="KW-0255">Endonuclease</keyword>
<proteinExistence type="inferred from homology"/>
<dbReference type="InterPro" id="IPR033641">
    <property type="entry name" value="Cas1_I-E"/>
</dbReference>
<dbReference type="PATRIC" id="fig|1544413.3.peg.235"/>
<organism evidence="10 11">
    <name type="scientific">Corynebacterium lowii</name>
    <dbReference type="NCBI Taxonomy" id="1544413"/>
    <lineage>
        <taxon>Bacteria</taxon>
        <taxon>Bacillati</taxon>
        <taxon>Actinomycetota</taxon>
        <taxon>Actinomycetes</taxon>
        <taxon>Mycobacteriales</taxon>
        <taxon>Corynebacteriaceae</taxon>
        <taxon>Corynebacterium</taxon>
    </lineage>
</organism>
<reference evidence="10 11" key="1">
    <citation type="submission" date="2015-10" db="EMBL/GenBank/DDBJ databases">
        <title>Corynebacteirum lowii and Corynebacterium oculi species nova, derived from human clinical disease and and emended description of Corynebacterium mastiditis.</title>
        <authorList>
            <person name="Bernard K."/>
            <person name="Pacheco A.L."/>
            <person name="Mcdougall C."/>
            <person name="Burtx T."/>
            <person name="Weibe D."/>
            <person name="Tyler S."/>
            <person name="Olson A.B."/>
            <person name="Cnockaert M."/>
            <person name="Eguchi H."/>
            <person name="Kuwahara T."/>
            <person name="Nakayama-Imaohji H."/>
            <person name="Boudewijins M."/>
            <person name="Van Hoecke F."/>
            <person name="Bernier A.-M."/>
            <person name="Vandamme P."/>
        </authorList>
    </citation>
    <scope>NUCLEOTIDE SEQUENCE [LARGE SCALE GENOMIC DNA]</scope>
    <source>
        <strain evidence="10 11">NML 130206</strain>
    </source>
</reference>
<dbReference type="GO" id="GO:0043571">
    <property type="term" value="P:maintenance of CRISPR repeat elements"/>
    <property type="evidence" value="ECO:0007669"/>
    <property type="project" value="UniProtKB-UniRule"/>
</dbReference>
<dbReference type="Proteomes" id="UP000050488">
    <property type="component" value="Unassembled WGS sequence"/>
</dbReference>
<keyword evidence="2 8" id="KW-0479">Metal-binding</keyword>
<dbReference type="Gene3D" id="1.20.120.920">
    <property type="entry name" value="CRISPR-associated endonuclease Cas1, C-terminal domain"/>
    <property type="match status" value="1"/>
</dbReference>
<accession>A0A0Q0ZB36</accession>
<gene>
    <name evidence="10" type="primary">ygbT</name>
    <name evidence="8" type="synonym">cas1</name>
    <name evidence="10" type="ORF">Clow_00235</name>
</gene>
<evidence type="ECO:0000256" key="2">
    <source>
        <dbReference type="ARBA" id="ARBA00022723"/>
    </source>
</evidence>
<dbReference type="GO" id="GO:0051607">
    <property type="term" value="P:defense response to virus"/>
    <property type="evidence" value="ECO:0007669"/>
    <property type="project" value="UniProtKB-UniRule"/>
</dbReference>
<feature type="transmembrane region" description="Helical" evidence="9">
    <location>
        <begin position="190"/>
        <end position="212"/>
    </location>
</feature>
<feature type="binding site" evidence="8">
    <location>
        <position position="213"/>
    </location>
    <ligand>
        <name>Mn(2+)</name>
        <dbReference type="ChEBI" id="CHEBI:29035"/>
    </ligand>
</feature>
<keyword evidence="9" id="KW-0472">Membrane</keyword>
<comment type="function">
    <text evidence="8">CRISPR (clustered regularly interspaced short palindromic repeat), is an adaptive immune system that provides protection against mobile genetic elements (viruses, transposable elements and conjugative plasmids). CRISPR clusters contain spacers, sequences complementary to antecedent mobile elements, and target invading nucleic acids. CRISPR clusters are transcribed and processed into CRISPR RNA (crRNA). Acts as a dsDNA endonuclease. Involved in the integration of spacer DNA into the CRISPR cassette.</text>
</comment>
<dbReference type="InterPro" id="IPR042206">
    <property type="entry name" value="CRISPR-assoc_Cas1_C"/>
</dbReference>
<dbReference type="GO" id="GO:0016787">
    <property type="term" value="F:hydrolase activity"/>
    <property type="evidence" value="ECO:0007669"/>
    <property type="project" value="UniProtKB-KW"/>
</dbReference>
<keyword evidence="11" id="KW-1185">Reference proteome</keyword>
<feature type="binding site" evidence="8">
    <location>
        <position position="146"/>
    </location>
    <ligand>
        <name>Mn(2+)</name>
        <dbReference type="ChEBI" id="CHEBI:29035"/>
    </ligand>
</feature>
<dbReference type="PANTHER" id="PTHR34353:SF3">
    <property type="entry name" value="CRISPR-ASSOCIATED ENDONUCLEASE CAS1"/>
    <property type="match status" value="1"/>
</dbReference>